<evidence type="ECO:0000313" key="3">
    <source>
        <dbReference type="Proteomes" id="UP000054047"/>
    </source>
</evidence>
<dbReference type="Pfam" id="PF01425">
    <property type="entry name" value="Amidase"/>
    <property type="match status" value="1"/>
</dbReference>
<dbReference type="GO" id="GO:0012505">
    <property type="term" value="C:endomembrane system"/>
    <property type="evidence" value="ECO:0007669"/>
    <property type="project" value="TreeGrafter"/>
</dbReference>
<dbReference type="PANTHER" id="PTHR43372">
    <property type="entry name" value="FATTY-ACID AMIDE HYDROLASE"/>
    <property type="match status" value="1"/>
</dbReference>
<dbReference type="InterPro" id="IPR036928">
    <property type="entry name" value="AS_sf"/>
</dbReference>
<feature type="domain" description="Amidase" evidence="1">
    <location>
        <begin position="1"/>
        <end position="86"/>
    </location>
</feature>
<dbReference type="InterPro" id="IPR023631">
    <property type="entry name" value="Amidase_dom"/>
</dbReference>
<keyword evidence="3" id="KW-1185">Reference proteome</keyword>
<dbReference type="InterPro" id="IPR052739">
    <property type="entry name" value="FAAH2"/>
</dbReference>
<dbReference type="OrthoDB" id="5861190at2759"/>
<name>A0A0C2BWQ1_9BILA</name>
<evidence type="ECO:0000259" key="1">
    <source>
        <dbReference type="Pfam" id="PF01425"/>
    </source>
</evidence>
<proteinExistence type="predicted"/>
<dbReference type="AlphaFoldDB" id="A0A0C2BWQ1"/>
<organism evidence="2 3">
    <name type="scientific">Ancylostoma duodenale</name>
    <dbReference type="NCBI Taxonomy" id="51022"/>
    <lineage>
        <taxon>Eukaryota</taxon>
        <taxon>Metazoa</taxon>
        <taxon>Ecdysozoa</taxon>
        <taxon>Nematoda</taxon>
        <taxon>Chromadorea</taxon>
        <taxon>Rhabditida</taxon>
        <taxon>Rhabditina</taxon>
        <taxon>Rhabditomorpha</taxon>
        <taxon>Strongyloidea</taxon>
        <taxon>Ancylostomatidae</taxon>
        <taxon>Ancylostomatinae</taxon>
        <taxon>Ancylostoma</taxon>
    </lineage>
</organism>
<reference evidence="2 3" key="1">
    <citation type="submission" date="2013-12" db="EMBL/GenBank/DDBJ databases">
        <title>Draft genome of the parsitic nematode Ancylostoma duodenale.</title>
        <authorList>
            <person name="Mitreva M."/>
        </authorList>
    </citation>
    <scope>NUCLEOTIDE SEQUENCE [LARGE SCALE GENOMIC DNA]</scope>
    <source>
        <strain evidence="2 3">Zhejiang</strain>
    </source>
</reference>
<sequence length="86" mass="9732">VNDVINAVVVRLFDEATRKAAEIDREVGETTNGSKRHFFLHMKSKPLLGVPFTVKDSLEVDGQIITCGIYNERNNRCTRTAEVIKR</sequence>
<dbReference type="Gene3D" id="3.90.1300.10">
    <property type="entry name" value="Amidase signature (AS) domain"/>
    <property type="match status" value="1"/>
</dbReference>
<dbReference type="PANTHER" id="PTHR43372:SF4">
    <property type="entry name" value="FATTY-ACID AMIDE HYDROLASE 2"/>
    <property type="match status" value="1"/>
</dbReference>
<dbReference type="EMBL" id="KN760158">
    <property type="protein sequence ID" value="KIH48373.1"/>
    <property type="molecule type" value="Genomic_DNA"/>
</dbReference>
<protein>
    <recommendedName>
        <fullName evidence="1">Amidase domain-containing protein</fullName>
    </recommendedName>
</protein>
<dbReference type="Proteomes" id="UP000054047">
    <property type="component" value="Unassembled WGS sequence"/>
</dbReference>
<accession>A0A0C2BWQ1</accession>
<feature type="non-terminal residue" evidence="2">
    <location>
        <position position="1"/>
    </location>
</feature>
<gene>
    <name evidence="2" type="ORF">ANCDUO_21559</name>
</gene>
<dbReference type="SUPFAM" id="SSF75304">
    <property type="entry name" value="Amidase signature (AS) enzymes"/>
    <property type="match status" value="1"/>
</dbReference>
<evidence type="ECO:0000313" key="2">
    <source>
        <dbReference type="EMBL" id="KIH48373.1"/>
    </source>
</evidence>